<evidence type="ECO:0000313" key="4">
    <source>
        <dbReference type="EMBL" id="KRN14656.1"/>
    </source>
</evidence>
<reference evidence="4 6" key="2">
    <citation type="journal article" date="2015" name="Genome Announc.">
        <title>Expanding the biotechnology potential of lactobacilli through comparative genomics of 213 strains and associated genera.</title>
        <authorList>
            <person name="Sun Z."/>
            <person name="Harris H.M."/>
            <person name="McCann A."/>
            <person name="Guo C."/>
            <person name="Argimon S."/>
            <person name="Zhang W."/>
            <person name="Yang X."/>
            <person name="Jeffery I.B."/>
            <person name="Cooney J.C."/>
            <person name="Kagawa T.F."/>
            <person name="Liu W."/>
            <person name="Song Y."/>
            <person name="Salvetti E."/>
            <person name="Wrobel A."/>
            <person name="Rasinkangas P."/>
            <person name="Parkhill J."/>
            <person name="Rea M.C."/>
            <person name="O'Sullivan O."/>
            <person name="Ritari J."/>
            <person name="Douillard F.P."/>
            <person name="Paul Ross R."/>
            <person name="Yang R."/>
            <person name="Briner A.E."/>
            <person name="Felis G.E."/>
            <person name="de Vos W.M."/>
            <person name="Barrangou R."/>
            <person name="Klaenhammer T.R."/>
            <person name="Caufield P.W."/>
            <person name="Cui Y."/>
            <person name="Zhang H."/>
            <person name="O'Toole P.W."/>
        </authorList>
    </citation>
    <scope>NUCLEOTIDE SEQUENCE [LARGE SCALE GENOMIC DNA]</scope>
    <source>
        <strain evidence="4 6">DSM 23908</strain>
    </source>
</reference>
<dbReference type="OrthoDB" id="9786032at2"/>
<protein>
    <submittedName>
        <fullName evidence="3">Nucleoside diphosphate (Nudix) hydrolase</fullName>
    </submittedName>
</protein>
<dbReference type="Proteomes" id="UP000009326">
    <property type="component" value="Unassembled WGS sequence"/>
</dbReference>
<evidence type="ECO:0000313" key="3">
    <source>
        <dbReference type="EMBL" id="CCI87747.1"/>
    </source>
</evidence>
<dbReference type="Gene3D" id="3.90.79.10">
    <property type="entry name" value="Nucleoside Triphosphate Pyrophosphohydrolase"/>
    <property type="match status" value="1"/>
</dbReference>
<dbReference type="STRING" id="1423751.FC38_GL000740"/>
<evidence type="ECO:0000259" key="2">
    <source>
        <dbReference type="PROSITE" id="PS51462"/>
    </source>
</evidence>
<dbReference type="Proteomes" id="UP000051521">
    <property type="component" value="Unassembled WGS sequence"/>
</dbReference>
<dbReference type="PANTHER" id="PTHR10885:SF0">
    <property type="entry name" value="ISOPENTENYL-DIPHOSPHATE DELTA-ISOMERASE"/>
    <property type="match status" value="1"/>
</dbReference>
<keyword evidence="6" id="KW-1185">Reference proteome</keyword>
<dbReference type="EMBL" id="CAKC01000092">
    <property type="protein sequence ID" value="CCI87747.1"/>
    <property type="molecule type" value="Genomic_DNA"/>
</dbReference>
<dbReference type="Pfam" id="PF00293">
    <property type="entry name" value="NUDIX"/>
    <property type="match status" value="1"/>
</dbReference>
<dbReference type="PROSITE" id="PS51462">
    <property type="entry name" value="NUDIX"/>
    <property type="match status" value="1"/>
</dbReference>
<dbReference type="GO" id="GO:0016787">
    <property type="term" value="F:hydrolase activity"/>
    <property type="evidence" value="ECO:0007669"/>
    <property type="project" value="UniProtKB-KW"/>
</dbReference>
<dbReference type="InterPro" id="IPR000086">
    <property type="entry name" value="NUDIX_hydrolase_dom"/>
</dbReference>
<organism evidence="3 5">
    <name type="scientific">Lactobacillus gigeriorum DSM 23908 = CRBIP 24.85</name>
    <dbReference type="NCBI Taxonomy" id="1423751"/>
    <lineage>
        <taxon>Bacteria</taxon>
        <taxon>Bacillati</taxon>
        <taxon>Bacillota</taxon>
        <taxon>Bacilli</taxon>
        <taxon>Lactobacillales</taxon>
        <taxon>Lactobacillaceae</taxon>
        <taxon>Lactobacillus</taxon>
    </lineage>
</organism>
<sequence length="174" mass="20045">MEKLDLYDINHKKTDQTMIRDQSQPKNLYRLAVGVAIFNSKGQMLIQKRTDDKKLFPSLWDVSAAGAVKSGESSQMGIQRELKEELGVSVDFSEIRPKVTTTFPTGFNDFYTLNLDLNISDLTLQKSEVVEVKWASQAEIKQMIFSGEFIPYFAEFIDLIFVLKDRKDLYYSEH</sequence>
<dbReference type="EMBL" id="AYZO01000002">
    <property type="protein sequence ID" value="KRN14656.1"/>
    <property type="molecule type" value="Genomic_DNA"/>
</dbReference>
<dbReference type="InterPro" id="IPR015797">
    <property type="entry name" value="NUDIX_hydrolase-like_dom_sf"/>
</dbReference>
<evidence type="ECO:0000256" key="1">
    <source>
        <dbReference type="ARBA" id="ARBA00022801"/>
    </source>
</evidence>
<dbReference type="AlphaFoldDB" id="I7J3L3"/>
<dbReference type="CDD" id="cd04693">
    <property type="entry name" value="NUDIX_Hydrolase"/>
    <property type="match status" value="1"/>
</dbReference>
<evidence type="ECO:0000313" key="5">
    <source>
        <dbReference type="Proteomes" id="UP000009326"/>
    </source>
</evidence>
<dbReference type="SUPFAM" id="SSF55811">
    <property type="entry name" value="Nudix"/>
    <property type="match status" value="1"/>
</dbReference>
<dbReference type="PATRIC" id="fig|1423751.3.peg.765"/>
<keyword evidence="1 3" id="KW-0378">Hydrolase</keyword>
<reference evidence="3 5" key="1">
    <citation type="submission" date="2012-06" db="EMBL/GenBank/DDBJ databases">
        <title>Draft genome sequence of Lactobacillus gigeriorum CRBIP 24.85T, isolated from chicken crop.</title>
        <authorList>
            <person name="Cousin S."/>
            <person name="Ma L."/>
            <person name="Creno S."/>
            <person name="Clermont D."/>
            <person name="Loux V."/>
            <person name="Bizet C."/>
            <person name="Bouchier C."/>
        </authorList>
    </citation>
    <scope>NUCLEOTIDE SEQUENCE [LARGE SCALE GENOMIC DNA]</scope>
    <source>
        <strain evidence="5">CRBIP 24.85T</strain>
        <strain evidence="3">Type strain: CRBIP 24.85</strain>
    </source>
</reference>
<accession>I7J3L3</accession>
<dbReference type="PROSITE" id="PS00893">
    <property type="entry name" value="NUDIX_BOX"/>
    <property type="match status" value="1"/>
</dbReference>
<gene>
    <name evidence="3" type="ORF">BN52_00260</name>
    <name evidence="4" type="ORF">FC38_GL000740</name>
</gene>
<comment type="caution">
    <text evidence="3">The sequence shown here is derived from an EMBL/GenBank/DDBJ whole genome shotgun (WGS) entry which is preliminary data.</text>
</comment>
<feature type="domain" description="Nudix hydrolase" evidence="2">
    <location>
        <begin position="28"/>
        <end position="157"/>
    </location>
</feature>
<dbReference type="RefSeq" id="WP_008474064.1">
    <property type="nucleotide sequence ID" value="NZ_AYZO01000002.1"/>
</dbReference>
<evidence type="ECO:0000313" key="6">
    <source>
        <dbReference type="Proteomes" id="UP000051521"/>
    </source>
</evidence>
<name>I7J3L3_9LACO</name>
<proteinExistence type="predicted"/>
<dbReference type="PANTHER" id="PTHR10885">
    <property type="entry name" value="ISOPENTENYL-DIPHOSPHATE DELTA-ISOMERASE"/>
    <property type="match status" value="1"/>
</dbReference>
<dbReference type="InterPro" id="IPR020084">
    <property type="entry name" value="NUDIX_hydrolase_CS"/>
</dbReference>